<evidence type="ECO:0000313" key="2">
    <source>
        <dbReference type="EMBL" id="THD08737.1"/>
    </source>
</evidence>
<proteinExistence type="predicted"/>
<dbReference type="OrthoDB" id="5958858at2"/>
<dbReference type="Pfam" id="PF10006">
    <property type="entry name" value="DUF2249"/>
    <property type="match status" value="1"/>
</dbReference>
<dbReference type="RefSeq" id="WP_136257663.1">
    <property type="nucleotide sequence ID" value="NZ_MWIO01000014.1"/>
</dbReference>
<name>A0A4S3KIZ2_9GAMM</name>
<accession>A0A4S3KIZ2</accession>
<dbReference type="AlphaFoldDB" id="A0A4S3KIZ2"/>
<organism evidence="2 3">
    <name type="scientific">Rhodanobacter lindaniclasticus</name>
    <dbReference type="NCBI Taxonomy" id="75310"/>
    <lineage>
        <taxon>Bacteria</taxon>
        <taxon>Pseudomonadati</taxon>
        <taxon>Pseudomonadota</taxon>
        <taxon>Gammaproteobacteria</taxon>
        <taxon>Lysobacterales</taxon>
        <taxon>Rhodanobacteraceae</taxon>
        <taxon>Rhodanobacter</taxon>
    </lineage>
</organism>
<dbReference type="EMBL" id="MWIO01000014">
    <property type="protein sequence ID" value="THD08737.1"/>
    <property type="molecule type" value="Genomic_DNA"/>
</dbReference>
<evidence type="ECO:0000313" key="3">
    <source>
        <dbReference type="Proteomes" id="UP000306317"/>
    </source>
</evidence>
<protein>
    <recommendedName>
        <fullName evidence="1">DUF2249 domain-containing protein</fullName>
    </recommendedName>
</protein>
<dbReference type="InterPro" id="IPR018720">
    <property type="entry name" value="DUF2249"/>
</dbReference>
<comment type="caution">
    <text evidence="2">The sequence shown here is derived from an EMBL/GenBank/DDBJ whole genome shotgun (WGS) entry which is preliminary data.</text>
</comment>
<dbReference type="InterPro" id="IPR036868">
    <property type="entry name" value="TusA-like_sf"/>
</dbReference>
<dbReference type="SUPFAM" id="SSF64307">
    <property type="entry name" value="SirA-like"/>
    <property type="match status" value="1"/>
</dbReference>
<dbReference type="Proteomes" id="UP000306317">
    <property type="component" value="Unassembled WGS sequence"/>
</dbReference>
<keyword evidence="3" id="KW-1185">Reference proteome</keyword>
<evidence type="ECO:0000259" key="1">
    <source>
        <dbReference type="Pfam" id="PF10006"/>
    </source>
</evidence>
<gene>
    <name evidence="2" type="ORF">B1991_05320</name>
</gene>
<feature type="domain" description="DUF2249" evidence="1">
    <location>
        <begin position="22"/>
        <end position="85"/>
    </location>
</feature>
<reference evidence="2 3" key="1">
    <citation type="submission" date="2017-02" db="EMBL/GenBank/DDBJ databases">
        <title>Whole genome sequencing of Rhodanobacter lindaniclasticus DSM 17932.</title>
        <authorList>
            <person name="Kumar S."/>
            <person name="Patil P."/>
            <person name="Patil P.B."/>
        </authorList>
    </citation>
    <scope>NUCLEOTIDE SEQUENCE [LARGE SCALE GENOMIC DNA]</scope>
    <source>
        <strain evidence="2 3">DSM 17932</strain>
    </source>
</reference>
<sequence length="96" mass="10252">MPASPLPPHDDHVTDDDAIVSMDLRALPAPEPMMRALEAADALQPGQTVELLTPLLPTPLLDLLAGRRLHVRAEMLPAGSARVRVHRPDDDGPTGA</sequence>